<evidence type="ECO:0000256" key="1">
    <source>
        <dbReference type="SAM" id="SignalP"/>
    </source>
</evidence>
<comment type="caution">
    <text evidence="2">The sequence shown here is derived from an EMBL/GenBank/DDBJ whole genome shotgun (WGS) entry which is preliminary data.</text>
</comment>
<feature type="signal peptide" evidence="1">
    <location>
        <begin position="1"/>
        <end position="18"/>
    </location>
</feature>
<proteinExistence type="predicted"/>
<feature type="chain" id="PRO_5018544149" evidence="1">
    <location>
        <begin position="19"/>
        <end position="113"/>
    </location>
</feature>
<sequence length="113" mass="12719">MLLSWFLLLLNCSAPATPAELDLRVNYMYYACEPCTDNYQVESSATPQGRALVGQDITILYEGQPLESTHAFPSSVRPGRARFRIWGQLRARSLSQWLSGGRTIAARRVQWLG</sequence>
<evidence type="ECO:0000313" key="2">
    <source>
        <dbReference type="EMBL" id="RTQ48530.1"/>
    </source>
</evidence>
<keyword evidence="3" id="KW-1185">Reference proteome</keyword>
<protein>
    <submittedName>
        <fullName evidence="2">Uncharacterized protein</fullName>
    </submittedName>
</protein>
<name>A0A3S0HM76_9BACT</name>
<dbReference type="RefSeq" id="WP_126694235.1">
    <property type="nucleotide sequence ID" value="NZ_RXOF01000009.1"/>
</dbReference>
<gene>
    <name evidence="2" type="ORF">EJV47_16290</name>
</gene>
<organism evidence="2 3">
    <name type="scientific">Hymenobacter gummosus</name>
    <dbReference type="NCBI Taxonomy" id="1776032"/>
    <lineage>
        <taxon>Bacteria</taxon>
        <taxon>Pseudomonadati</taxon>
        <taxon>Bacteroidota</taxon>
        <taxon>Cytophagia</taxon>
        <taxon>Cytophagales</taxon>
        <taxon>Hymenobacteraceae</taxon>
        <taxon>Hymenobacter</taxon>
    </lineage>
</organism>
<accession>A0A3S0HM76</accession>
<keyword evidence="1" id="KW-0732">Signal</keyword>
<evidence type="ECO:0000313" key="3">
    <source>
        <dbReference type="Proteomes" id="UP000282184"/>
    </source>
</evidence>
<dbReference type="Proteomes" id="UP000282184">
    <property type="component" value="Unassembled WGS sequence"/>
</dbReference>
<dbReference type="AlphaFoldDB" id="A0A3S0HM76"/>
<reference evidence="2 3" key="1">
    <citation type="submission" date="2018-12" db="EMBL/GenBank/DDBJ databases">
        <title>Hymenobacter gummosus sp. nov., isolated from a spring.</title>
        <authorList>
            <person name="Nie L."/>
        </authorList>
    </citation>
    <scope>NUCLEOTIDE SEQUENCE [LARGE SCALE GENOMIC DNA]</scope>
    <source>
        <strain evidence="2 3">KCTC 52166</strain>
    </source>
</reference>
<dbReference type="EMBL" id="RXOF01000009">
    <property type="protein sequence ID" value="RTQ48530.1"/>
    <property type="molecule type" value="Genomic_DNA"/>
</dbReference>